<evidence type="ECO:0000313" key="5">
    <source>
        <dbReference type="EMBL" id="EQD53227.1"/>
    </source>
</evidence>
<dbReference type="PANTHER" id="PTHR11361">
    <property type="entry name" value="DNA MISMATCH REPAIR PROTEIN MUTS FAMILY MEMBER"/>
    <property type="match status" value="1"/>
</dbReference>
<accession>T1A8A0</accession>
<dbReference type="PROSITE" id="PS00486">
    <property type="entry name" value="DNA_MISMATCH_REPAIR_2"/>
    <property type="match status" value="1"/>
</dbReference>
<dbReference type="GO" id="GO:0140664">
    <property type="term" value="F:ATP-dependent DNA damage sensor activity"/>
    <property type="evidence" value="ECO:0007669"/>
    <property type="project" value="InterPro"/>
</dbReference>
<feature type="domain" description="DNA mismatch repair proteins mutS family" evidence="4">
    <location>
        <begin position="18"/>
        <end position="34"/>
    </location>
</feature>
<proteinExistence type="predicted"/>
<dbReference type="Pfam" id="PF00488">
    <property type="entry name" value="MutS_V"/>
    <property type="match status" value="1"/>
</dbReference>
<organism evidence="5">
    <name type="scientific">mine drainage metagenome</name>
    <dbReference type="NCBI Taxonomy" id="410659"/>
    <lineage>
        <taxon>unclassified sequences</taxon>
        <taxon>metagenomes</taxon>
        <taxon>ecological metagenomes</taxon>
    </lineage>
</organism>
<keyword evidence="1" id="KW-0547">Nucleotide-binding</keyword>
<dbReference type="Gene3D" id="6.10.140.430">
    <property type="match status" value="1"/>
</dbReference>
<comment type="caution">
    <text evidence="5">The sequence shown here is derived from an EMBL/GenBank/DDBJ whole genome shotgun (WGS) entry which is preliminary data.</text>
</comment>
<evidence type="ECO:0000259" key="4">
    <source>
        <dbReference type="PROSITE" id="PS00486"/>
    </source>
</evidence>
<dbReference type="AlphaFoldDB" id="T1A8A0"/>
<sequence length="202" mass="22097">MVEMTEVAEILRNADERSLVLLDEVGRGTSTFDGLAVAWATIRHLHDVTGCRAVLATHYHQLTQLVEGLSSARQAHLAVQERPEGIVFLHHLVPGSTDRSYGVHVARLAGLPKDVLDEADRLLRQLEMEGVELPGHSRGTTTRVGKYTQAVLLSAEAPAPPSPIVEELRGLEIDHLTPMQALAKLAELRRKALESHPAERGP</sequence>
<dbReference type="InterPro" id="IPR045076">
    <property type="entry name" value="MutS"/>
</dbReference>
<keyword evidence="3" id="KW-0238">DNA-binding</keyword>
<dbReference type="SMART" id="SM00534">
    <property type="entry name" value="MUTSac"/>
    <property type="match status" value="1"/>
</dbReference>
<evidence type="ECO:0000256" key="1">
    <source>
        <dbReference type="ARBA" id="ARBA00022741"/>
    </source>
</evidence>
<gene>
    <name evidence="5" type="ORF">B1B_10365</name>
</gene>
<dbReference type="EMBL" id="AUZY01006793">
    <property type="protein sequence ID" value="EQD53227.1"/>
    <property type="molecule type" value="Genomic_DNA"/>
</dbReference>
<dbReference type="GO" id="GO:0006298">
    <property type="term" value="P:mismatch repair"/>
    <property type="evidence" value="ECO:0007669"/>
    <property type="project" value="InterPro"/>
</dbReference>
<dbReference type="GO" id="GO:0005524">
    <property type="term" value="F:ATP binding"/>
    <property type="evidence" value="ECO:0007669"/>
    <property type="project" value="UniProtKB-KW"/>
</dbReference>
<protein>
    <submittedName>
        <fullName evidence="5">Protein containing DNA mismatch repair protein MutS</fullName>
    </submittedName>
</protein>
<evidence type="ECO:0000256" key="3">
    <source>
        <dbReference type="ARBA" id="ARBA00023125"/>
    </source>
</evidence>
<dbReference type="GO" id="GO:0030983">
    <property type="term" value="F:mismatched DNA binding"/>
    <property type="evidence" value="ECO:0007669"/>
    <property type="project" value="InterPro"/>
</dbReference>
<dbReference type="Gene3D" id="3.40.50.300">
    <property type="entry name" value="P-loop containing nucleotide triphosphate hydrolases"/>
    <property type="match status" value="1"/>
</dbReference>
<keyword evidence="2" id="KW-0067">ATP-binding</keyword>
<dbReference type="PANTHER" id="PTHR11361:SF34">
    <property type="entry name" value="DNA MISMATCH REPAIR PROTEIN MSH1, MITOCHONDRIAL"/>
    <property type="match status" value="1"/>
</dbReference>
<name>T1A8A0_9ZZZZ</name>
<dbReference type="InterPro" id="IPR000432">
    <property type="entry name" value="DNA_mismatch_repair_MutS_C"/>
</dbReference>
<reference evidence="5" key="2">
    <citation type="journal article" date="2014" name="ISME J.">
        <title>Microbial stratification in low pH oxic and suboxic macroscopic growths along an acid mine drainage.</title>
        <authorList>
            <person name="Mendez-Garcia C."/>
            <person name="Mesa V."/>
            <person name="Sprenger R.R."/>
            <person name="Richter M."/>
            <person name="Diez M.S."/>
            <person name="Solano J."/>
            <person name="Bargiela R."/>
            <person name="Golyshina O.V."/>
            <person name="Manteca A."/>
            <person name="Ramos J.L."/>
            <person name="Gallego J.R."/>
            <person name="Llorente I."/>
            <person name="Martins Dos Santos V.A."/>
            <person name="Jensen O.N."/>
            <person name="Pelaez A.I."/>
            <person name="Sanchez J."/>
            <person name="Ferrer M."/>
        </authorList>
    </citation>
    <scope>NUCLEOTIDE SEQUENCE</scope>
</reference>
<evidence type="ECO:0000256" key="2">
    <source>
        <dbReference type="ARBA" id="ARBA00022840"/>
    </source>
</evidence>
<dbReference type="InterPro" id="IPR027417">
    <property type="entry name" value="P-loop_NTPase"/>
</dbReference>
<dbReference type="SUPFAM" id="SSF52540">
    <property type="entry name" value="P-loop containing nucleoside triphosphate hydrolases"/>
    <property type="match status" value="1"/>
</dbReference>
<reference evidence="5" key="1">
    <citation type="submission" date="2013-08" db="EMBL/GenBank/DDBJ databases">
        <authorList>
            <person name="Mendez C."/>
            <person name="Richter M."/>
            <person name="Ferrer M."/>
            <person name="Sanchez J."/>
        </authorList>
    </citation>
    <scope>NUCLEOTIDE SEQUENCE</scope>
</reference>